<evidence type="ECO:0000313" key="4">
    <source>
        <dbReference type="EMBL" id="PIM95100.1"/>
    </source>
</evidence>
<dbReference type="NCBIfam" id="NF001413">
    <property type="entry name" value="PRK00290.1"/>
    <property type="match status" value="1"/>
</dbReference>
<keyword evidence="2 3" id="KW-0067">ATP-binding</keyword>
<dbReference type="Proteomes" id="UP000229707">
    <property type="component" value="Unassembled WGS sequence"/>
</dbReference>
<dbReference type="Pfam" id="PF00012">
    <property type="entry name" value="HSP70"/>
    <property type="match status" value="1"/>
</dbReference>
<organism evidence="4 5">
    <name type="scientific">Candidatus Hodgkinia cicadicola</name>
    <dbReference type="NCBI Taxonomy" id="573658"/>
    <lineage>
        <taxon>Bacteria</taxon>
        <taxon>Pseudomonadati</taxon>
        <taxon>Pseudomonadota</taxon>
        <taxon>Alphaproteobacteria</taxon>
        <taxon>Hyphomicrobiales</taxon>
        <taxon>Candidatus Hodgkinia</taxon>
    </lineage>
</organism>
<dbReference type="Gene3D" id="3.30.420.40">
    <property type="match status" value="2"/>
</dbReference>
<evidence type="ECO:0000313" key="5">
    <source>
        <dbReference type="Proteomes" id="UP000229707"/>
    </source>
</evidence>
<accession>A0ABX4MF28</accession>
<dbReference type="PRINTS" id="PR00301">
    <property type="entry name" value="HEATSHOCK70"/>
</dbReference>
<dbReference type="InterPro" id="IPR013126">
    <property type="entry name" value="Hsp_70_fam"/>
</dbReference>
<dbReference type="SUPFAM" id="SSF53067">
    <property type="entry name" value="Actin-like ATPase domain"/>
    <property type="match status" value="2"/>
</dbReference>
<dbReference type="Gene3D" id="1.20.1270.10">
    <property type="match status" value="1"/>
</dbReference>
<dbReference type="EMBL" id="NXGL01000006">
    <property type="protein sequence ID" value="PIM95100.1"/>
    <property type="molecule type" value="Genomic_DNA"/>
</dbReference>
<dbReference type="Gene3D" id="3.90.640.10">
    <property type="entry name" value="Actin, Chain A, domain 4"/>
    <property type="match status" value="1"/>
</dbReference>
<comment type="similarity">
    <text evidence="3">Belongs to the heat shock protein 70 family.</text>
</comment>
<dbReference type="InterPro" id="IPR043129">
    <property type="entry name" value="ATPase_NBD"/>
</dbReference>
<evidence type="ECO:0000256" key="1">
    <source>
        <dbReference type="ARBA" id="ARBA00022741"/>
    </source>
</evidence>
<keyword evidence="1 3" id="KW-0547">Nucleotide-binding</keyword>
<dbReference type="Gene3D" id="2.60.34.10">
    <property type="entry name" value="Substrate Binding Domain Of DNAk, Chain A, domain 1"/>
    <property type="match status" value="1"/>
</dbReference>
<keyword evidence="4" id="KW-0346">Stress response</keyword>
<dbReference type="SUPFAM" id="SSF100920">
    <property type="entry name" value="Heat shock protein 70kD (HSP70), peptide-binding domain"/>
    <property type="match status" value="1"/>
</dbReference>
<reference evidence="4" key="1">
    <citation type="submission" date="2017-09" db="EMBL/GenBank/DDBJ databases">
        <authorList>
            <person name="Campbell M.A."/>
            <person name="Lukasik P."/>
            <person name="Simon C."/>
            <person name="McCutcheon J.P."/>
        </authorList>
    </citation>
    <scope>NUCLEOTIDE SEQUENCE [LARGE SCALE GENOMIC DNA]</scope>
    <source>
        <strain evidence="4">MAGCAS</strain>
    </source>
</reference>
<evidence type="ECO:0000256" key="3">
    <source>
        <dbReference type="RuleBase" id="RU003322"/>
    </source>
</evidence>
<keyword evidence="5" id="KW-1185">Reference proteome</keyword>
<dbReference type="PANTHER" id="PTHR19375">
    <property type="entry name" value="HEAT SHOCK PROTEIN 70KDA"/>
    <property type="match status" value="1"/>
</dbReference>
<dbReference type="InterPro" id="IPR029048">
    <property type="entry name" value="HSP70_C_sf"/>
</dbReference>
<dbReference type="InterPro" id="IPR029047">
    <property type="entry name" value="HSP70_peptide-bd_sf"/>
</dbReference>
<gene>
    <name evidence="4" type="primary">dnaK</name>
    <name evidence="4" type="ORF">MAGCAS_71</name>
</gene>
<proteinExistence type="inferred from homology"/>
<name>A0ABX4MF28_9HYPH</name>
<protein>
    <submittedName>
        <fullName evidence="4">Heat shock protein 70</fullName>
    </submittedName>
</protein>
<comment type="caution">
    <text evidence="4">The sequence shown here is derived from an EMBL/GenBank/DDBJ whole genome shotgun (WGS) entry which is preliminary data.</text>
</comment>
<sequence length="505" mass="56334">MQKLMVKRYSPSQISAIILTKMKVIVEDFLREMVSKAVTTVPAYFNDGQRQATRDTGNITGFDGLRIINELTAAALAYGLDKKDTKLIVVYDLGGGTFDVLILELGDGIFEVKSTNGDTFLGGEDLDSKILYYIVSMFKAETGIDISKDKLVLRRIKDAVEKTKIELSSISNTEISLLFITVDKNDSKHLTCNLSRAKLGELIDDLIKNTIKPCETTLTDVDKTSETINEIILVGGITRMFKIQRTVKDLFGKNPNKNVNPDEVVTISAAIQTGVLQGDIKDVLLLDVTPLSLGIETLGDIFTRLIEKIITIPTKRSQIFSIAEDNQPAVTIKVYQGGREVVYNNEMLGQFDLIGISKVQRGIPQIEVTFDVDVNGIVQVSAKDKTTGKEQQIKIRTSDDLIENEINTMINEAKEHEDNDKKIRDVTEIRNQAESLIYFTSKSMKELGIKLSDQDKSNILDGINNLKIELNTKDVNVGKLRLLIKQLMERSLILGQTMYNTKTNN</sequence>
<evidence type="ECO:0000256" key="2">
    <source>
        <dbReference type="ARBA" id="ARBA00022840"/>
    </source>
</evidence>